<feature type="domain" description="Restriction of telomere capping protein 4 C-terminal" evidence="1">
    <location>
        <begin position="119"/>
        <end position="232"/>
    </location>
</feature>
<dbReference type="OrthoDB" id="128308at2759"/>
<reference evidence="2" key="1">
    <citation type="submission" date="2021-06" db="EMBL/GenBank/DDBJ databases">
        <authorList>
            <person name="Kallberg Y."/>
            <person name="Tangrot J."/>
            <person name="Rosling A."/>
        </authorList>
    </citation>
    <scope>NUCLEOTIDE SEQUENCE</scope>
    <source>
        <strain evidence="2">MA453B</strain>
    </source>
</reference>
<dbReference type="Proteomes" id="UP000789405">
    <property type="component" value="Unassembled WGS sequence"/>
</dbReference>
<keyword evidence="3" id="KW-1185">Reference proteome</keyword>
<dbReference type="AlphaFoldDB" id="A0A9N9N9U7"/>
<evidence type="ECO:0000259" key="1">
    <source>
        <dbReference type="SMART" id="SM01312"/>
    </source>
</evidence>
<proteinExistence type="predicted"/>
<sequence>MYNSDDEFPSESELLRSHVIHLSTNEKNKKRKSVAESDNDLSDVEKLISRIPISSQSIEHKKKKIFVEKESKKSKNDDGFVFKDGKKKYILTSKQIQQKIKNLKRRLNGRDTSEAIKSIIKNFRSTDSFTNFKKRTMGEKSNPKILVTRINDLIPGYYGCKGYEIIYKHLIETVLEDTPLVYEGNKGNRNSLINEVIIPEIAIYLIAKDLKVDHDLGLRILKCSIGYGSHNSISRSDATFGTKKLDRIIQIHDYKICMLGFELILTAGSGNRLMKNSLSESAQCISSSSWSYDIPSFDDHPNT</sequence>
<dbReference type="InterPro" id="IPR028094">
    <property type="entry name" value="RTC4_C"/>
</dbReference>
<dbReference type="SMART" id="SM01312">
    <property type="entry name" value="RTC4"/>
    <property type="match status" value="1"/>
</dbReference>
<dbReference type="Pfam" id="PF14474">
    <property type="entry name" value="RTC4"/>
    <property type="match status" value="1"/>
</dbReference>
<protein>
    <submittedName>
        <fullName evidence="2">19948_t:CDS:1</fullName>
    </submittedName>
</protein>
<comment type="caution">
    <text evidence="2">The sequence shown here is derived from an EMBL/GenBank/DDBJ whole genome shotgun (WGS) entry which is preliminary data.</text>
</comment>
<gene>
    <name evidence="2" type="ORF">DERYTH_LOCUS13921</name>
</gene>
<name>A0A9N9N9U7_9GLOM</name>
<accession>A0A9N9N9U7</accession>
<dbReference type="EMBL" id="CAJVPY010010129">
    <property type="protein sequence ID" value="CAG8715758.1"/>
    <property type="molecule type" value="Genomic_DNA"/>
</dbReference>
<evidence type="ECO:0000313" key="3">
    <source>
        <dbReference type="Proteomes" id="UP000789405"/>
    </source>
</evidence>
<organism evidence="2 3">
    <name type="scientific">Dentiscutata erythropus</name>
    <dbReference type="NCBI Taxonomy" id="1348616"/>
    <lineage>
        <taxon>Eukaryota</taxon>
        <taxon>Fungi</taxon>
        <taxon>Fungi incertae sedis</taxon>
        <taxon>Mucoromycota</taxon>
        <taxon>Glomeromycotina</taxon>
        <taxon>Glomeromycetes</taxon>
        <taxon>Diversisporales</taxon>
        <taxon>Gigasporaceae</taxon>
        <taxon>Dentiscutata</taxon>
    </lineage>
</organism>
<evidence type="ECO:0000313" key="2">
    <source>
        <dbReference type="EMBL" id="CAG8715758.1"/>
    </source>
</evidence>